<dbReference type="AlphaFoldDB" id="A0AAP0F125"/>
<sequence length="121" mass="13482">MMSHDITNKSNATTSFIKIAISYGKETRAVIAHKLLKNKKKYSLGNLLGRLADLFGLNDVGISSLQESIMSVKAEDHWFVANIMVGVEVTLVMTLRISRRNQFLSDLCIIPLATSYHLISN</sequence>
<protein>
    <submittedName>
        <fullName evidence="1">Uncharacterized protein</fullName>
    </submittedName>
</protein>
<comment type="caution">
    <text evidence="1">The sequence shown here is derived from an EMBL/GenBank/DDBJ whole genome shotgun (WGS) entry which is preliminary data.</text>
</comment>
<proteinExistence type="predicted"/>
<evidence type="ECO:0000313" key="2">
    <source>
        <dbReference type="Proteomes" id="UP001420932"/>
    </source>
</evidence>
<dbReference type="EMBL" id="JBBNAF010000011">
    <property type="protein sequence ID" value="KAK9099638.1"/>
    <property type="molecule type" value="Genomic_DNA"/>
</dbReference>
<dbReference type="Proteomes" id="UP001420932">
    <property type="component" value="Unassembled WGS sequence"/>
</dbReference>
<gene>
    <name evidence="1" type="ORF">Syun_026683</name>
</gene>
<accession>A0AAP0F125</accession>
<organism evidence="1 2">
    <name type="scientific">Stephania yunnanensis</name>
    <dbReference type="NCBI Taxonomy" id="152371"/>
    <lineage>
        <taxon>Eukaryota</taxon>
        <taxon>Viridiplantae</taxon>
        <taxon>Streptophyta</taxon>
        <taxon>Embryophyta</taxon>
        <taxon>Tracheophyta</taxon>
        <taxon>Spermatophyta</taxon>
        <taxon>Magnoliopsida</taxon>
        <taxon>Ranunculales</taxon>
        <taxon>Menispermaceae</taxon>
        <taxon>Menispermoideae</taxon>
        <taxon>Cissampelideae</taxon>
        <taxon>Stephania</taxon>
    </lineage>
</organism>
<keyword evidence="2" id="KW-1185">Reference proteome</keyword>
<reference evidence="1 2" key="1">
    <citation type="submission" date="2024-01" db="EMBL/GenBank/DDBJ databases">
        <title>Genome assemblies of Stephania.</title>
        <authorList>
            <person name="Yang L."/>
        </authorList>
    </citation>
    <scope>NUCLEOTIDE SEQUENCE [LARGE SCALE GENOMIC DNA]</scope>
    <source>
        <strain evidence="1">YNDBR</strain>
        <tissue evidence="1">Leaf</tissue>
    </source>
</reference>
<evidence type="ECO:0000313" key="1">
    <source>
        <dbReference type="EMBL" id="KAK9099638.1"/>
    </source>
</evidence>
<name>A0AAP0F125_9MAGN</name>